<dbReference type="CDD" id="cd04301">
    <property type="entry name" value="NAT_SF"/>
    <property type="match status" value="1"/>
</dbReference>
<protein>
    <submittedName>
        <fullName evidence="2">GNAT superfamily N-acetyltransferase</fullName>
    </submittedName>
</protein>
<dbReference type="Pfam" id="PF00583">
    <property type="entry name" value="Acetyltransf_1"/>
    <property type="match status" value="1"/>
</dbReference>
<evidence type="ECO:0000313" key="2">
    <source>
        <dbReference type="EMBL" id="MBB3126029.1"/>
    </source>
</evidence>
<dbReference type="Proteomes" id="UP000517523">
    <property type="component" value="Unassembled WGS sequence"/>
</dbReference>
<dbReference type="GO" id="GO:0016747">
    <property type="term" value="F:acyltransferase activity, transferring groups other than amino-acyl groups"/>
    <property type="evidence" value="ECO:0007669"/>
    <property type="project" value="InterPro"/>
</dbReference>
<reference evidence="2 3" key="1">
    <citation type="submission" date="2020-08" db="EMBL/GenBank/DDBJ databases">
        <title>Genomic Encyclopedia of Type Strains, Phase III (KMG-III): the genomes of soil and plant-associated and newly described type strains.</title>
        <authorList>
            <person name="Whitman W."/>
        </authorList>
    </citation>
    <scope>NUCLEOTIDE SEQUENCE [LARGE SCALE GENOMIC DNA]</scope>
    <source>
        <strain evidence="2 3">CECT 5831</strain>
    </source>
</reference>
<accession>A0A839TKX3</accession>
<name>A0A839TKX3_9BACL</name>
<feature type="domain" description="N-acetyltransferase" evidence="1">
    <location>
        <begin position="6"/>
        <end position="157"/>
    </location>
</feature>
<dbReference type="PROSITE" id="PS51186">
    <property type="entry name" value="GNAT"/>
    <property type="match status" value="1"/>
</dbReference>
<proteinExistence type="predicted"/>
<dbReference type="PANTHER" id="PTHR43072:SF58">
    <property type="entry name" value="N-ACETYLTRANSFERASE DOMAIN-CONTAINING PROTEIN"/>
    <property type="match status" value="1"/>
</dbReference>
<gene>
    <name evidence="2" type="ORF">FHS19_000683</name>
</gene>
<comment type="caution">
    <text evidence="2">The sequence shown here is derived from an EMBL/GenBank/DDBJ whole genome shotgun (WGS) entry which is preliminary data.</text>
</comment>
<dbReference type="AlphaFoldDB" id="A0A839TKX3"/>
<keyword evidence="2" id="KW-0808">Transferase</keyword>
<dbReference type="InterPro" id="IPR016181">
    <property type="entry name" value="Acyl_CoA_acyltransferase"/>
</dbReference>
<sequence length="157" mass="17988">MSKEGITVREAGLGDLQELAAIFDLYRIFYGQEPDVEGAAAFLFERMEHRQSVILIAEDVEQGRIAGFTQLYPVFSSISMKRAYILNDLYVREEYRRQGTARLLLEAAKRFAKLARAKGLSLSTAVTNVRAQQLYEQSGYVRDEQFIHYDFTSLDMD</sequence>
<dbReference type="InterPro" id="IPR000182">
    <property type="entry name" value="GNAT_dom"/>
</dbReference>
<organism evidence="2 3">
    <name type="scientific">Paenibacillus rhizosphaerae</name>
    <dbReference type="NCBI Taxonomy" id="297318"/>
    <lineage>
        <taxon>Bacteria</taxon>
        <taxon>Bacillati</taxon>
        <taxon>Bacillota</taxon>
        <taxon>Bacilli</taxon>
        <taxon>Bacillales</taxon>
        <taxon>Paenibacillaceae</taxon>
        <taxon>Paenibacillus</taxon>
    </lineage>
</organism>
<evidence type="ECO:0000259" key="1">
    <source>
        <dbReference type="PROSITE" id="PS51186"/>
    </source>
</evidence>
<dbReference type="PANTHER" id="PTHR43072">
    <property type="entry name" value="N-ACETYLTRANSFERASE"/>
    <property type="match status" value="1"/>
</dbReference>
<dbReference type="EMBL" id="JACHXJ010000001">
    <property type="protein sequence ID" value="MBB3126029.1"/>
    <property type="molecule type" value="Genomic_DNA"/>
</dbReference>
<evidence type="ECO:0000313" key="3">
    <source>
        <dbReference type="Proteomes" id="UP000517523"/>
    </source>
</evidence>
<dbReference type="SUPFAM" id="SSF55729">
    <property type="entry name" value="Acyl-CoA N-acyltransferases (Nat)"/>
    <property type="match status" value="1"/>
</dbReference>
<dbReference type="Gene3D" id="3.40.630.30">
    <property type="match status" value="1"/>
</dbReference>